<name>A0A699QMT6_TANCI</name>
<protein>
    <submittedName>
        <fullName evidence="1">Uncharacterized protein</fullName>
    </submittedName>
</protein>
<feature type="non-terminal residue" evidence="1">
    <location>
        <position position="1"/>
    </location>
</feature>
<proteinExistence type="predicted"/>
<evidence type="ECO:0000313" key="1">
    <source>
        <dbReference type="EMBL" id="GFC73327.1"/>
    </source>
</evidence>
<dbReference type="EMBL" id="BKCJ011042018">
    <property type="protein sequence ID" value="GFC73327.1"/>
    <property type="molecule type" value="Genomic_DNA"/>
</dbReference>
<gene>
    <name evidence="1" type="ORF">Tci_845297</name>
</gene>
<organism evidence="1">
    <name type="scientific">Tanacetum cinerariifolium</name>
    <name type="common">Dalmatian daisy</name>
    <name type="synonym">Chrysanthemum cinerariifolium</name>
    <dbReference type="NCBI Taxonomy" id="118510"/>
    <lineage>
        <taxon>Eukaryota</taxon>
        <taxon>Viridiplantae</taxon>
        <taxon>Streptophyta</taxon>
        <taxon>Embryophyta</taxon>
        <taxon>Tracheophyta</taxon>
        <taxon>Spermatophyta</taxon>
        <taxon>Magnoliopsida</taxon>
        <taxon>eudicotyledons</taxon>
        <taxon>Gunneridae</taxon>
        <taxon>Pentapetalae</taxon>
        <taxon>asterids</taxon>
        <taxon>campanulids</taxon>
        <taxon>Asterales</taxon>
        <taxon>Asteraceae</taxon>
        <taxon>Asteroideae</taxon>
        <taxon>Anthemideae</taxon>
        <taxon>Anthemidinae</taxon>
        <taxon>Tanacetum</taxon>
    </lineage>
</organism>
<dbReference type="AlphaFoldDB" id="A0A699QMT6"/>
<comment type="caution">
    <text evidence="1">The sequence shown here is derived from an EMBL/GenBank/DDBJ whole genome shotgun (WGS) entry which is preliminary data.</text>
</comment>
<sequence length="214" mass="23658">DVPFFKELGAVADEQIVGLLDDEIAEPIVKAEEQVITPVIDIDEDIAMLFSDDDFEDDDSKGFDEEEVWEVNGEWLMVPVTPLSMPVVPPQSVYEVGGPSTADAVEGQSFPLPASVLYVPSSVIEDLCTRLGNLKYGNGQLVKKVQVMVSQMVQTEDELEHIGAHAAVQQRDLQIQQLHTMVSKMSSRDSTLMQCILGMDMRLSDLERRPPGPQ</sequence>
<accession>A0A699QMT6</accession>
<reference evidence="1" key="1">
    <citation type="journal article" date="2019" name="Sci. Rep.">
        <title>Draft genome of Tanacetum cinerariifolium, the natural source of mosquito coil.</title>
        <authorList>
            <person name="Yamashiro T."/>
            <person name="Shiraishi A."/>
            <person name="Satake H."/>
            <person name="Nakayama K."/>
        </authorList>
    </citation>
    <scope>NUCLEOTIDE SEQUENCE</scope>
</reference>